<proteinExistence type="predicted"/>
<evidence type="ECO:0000313" key="2">
    <source>
        <dbReference type="EMBL" id="KAF3763029.1"/>
    </source>
</evidence>
<feature type="non-terminal residue" evidence="2">
    <location>
        <position position="101"/>
    </location>
</feature>
<accession>A0A9P4XXD0</accession>
<dbReference type="AlphaFoldDB" id="A0A9P4XXD0"/>
<name>A0A9P4XXD0_CRYP1</name>
<feature type="compositionally biased region" description="Polar residues" evidence="1">
    <location>
        <begin position="10"/>
        <end position="21"/>
    </location>
</feature>
<keyword evidence="3" id="KW-1185">Reference proteome</keyword>
<dbReference type="Proteomes" id="UP000803844">
    <property type="component" value="Unassembled WGS sequence"/>
</dbReference>
<evidence type="ECO:0000313" key="3">
    <source>
        <dbReference type="Proteomes" id="UP000803844"/>
    </source>
</evidence>
<feature type="non-terminal residue" evidence="2">
    <location>
        <position position="1"/>
    </location>
</feature>
<dbReference type="GeneID" id="63832823"/>
<comment type="caution">
    <text evidence="2">The sequence shown here is derived from an EMBL/GenBank/DDBJ whole genome shotgun (WGS) entry which is preliminary data.</text>
</comment>
<feature type="compositionally biased region" description="Basic and acidic residues" evidence="1">
    <location>
        <begin position="22"/>
        <end position="36"/>
    </location>
</feature>
<dbReference type="EMBL" id="MU032349">
    <property type="protein sequence ID" value="KAF3763029.1"/>
    <property type="molecule type" value="Genomic_DNA"/>
</dbReference>
<gene>
    <name evidence="2" type="ORF">M406DRAFT_224781</name>
</gene>
<dbReference type="RefSeq" id="XP_040774008.1">
    <property type="nucleotide sequence ID" value="XM_040915694.1"/>
</dbReference>
<reference evidence="2" key="1">
    <citation type="journal article" date="2020" name="Phytopathology">
        <title>Genome sequence of the chestnut blight fungus Cryphonectria parasitica EP155: A fundamental resource for an archetypical invasive plant pathogen.</title>
        <authorList>
            <person name="Crouch J.A."/>
            <person name="Dawe A."/>
            <person name="Aerts A."/>
            <person name="Barry K."/>
            <person name="Churchill A.C.L."/>
            <person name="Grimwood J."/>
            <person name="Hillman B."/>
            <person name="Milgroom M.G."/>
            <person name="Pangilinan J."/>
            <person name="Smith M."/>
            <person name="Salamov A."/>
            <person name="Schmutz J."/>
            <person name="Yadav J."/>
            <person name="Grigoriev I.V."/>
            <person name="Nuss D."/>
        </authorList>
    </citation>
    <scope>NUCLEOTIDE SEQUENCE</scope>
    <source>
        <strain evidence="2">EP155</strain>
    </source>
</reference>
<feature type="region of interest" description="Disordered" evidence="1">
    <location>
        <begin position="1"/>
        <end position="66"/>
    </location>
</feature>
<dbReference type="OrthoDB" id="4186058at2759"/>
<organism evidence="2 3">
    <name type="scientific">Cryphonectria parasitica (strain ATCC 38755 / EP155)</name>
    <dbReference type="NCBI Taxonomy" id="660469"/>
    <lineage>
        <taxon>Eukaryota</taxon>
        <taxon>Fungi</taxon>
        <taxon>Dikarya</taxon>
        <taxon>Ascomycota</taxon>
        <taxon>Pezizomycotina</taxon>
        <taxon>Sordariomycetes</taxon>
        <taxon>Sordariomycetidae</taxon>
        <taxon>Diaporthales</taxon>
        <taxon>Cryphonectriaceae</taxon>
        <taxon>Cryphonectria-Endothia species complex</taxon>
        <taxon>Cryphonectria</taxon>
    </lineage>
</organism>
<sequence>QRNRAKQKQARMSLSSIGTKRTISERGSDSDHENARPDLGFDEPGSSAKRLKRRNAGDRRSLIFSDPPPRIEEVVEPEELEEALAKELPFYEYKSMEVDSP</sequence>
<evidence type="ECO:0000256" key="1">
    <source>
        <dbReference type="SAM" id="MobiDB-lite"/>
    </source>
</evidence>
<protein>
    <submittedName>
        <fullName evidence="2">Uncharacterized protein</fullName>
    </submittedName>
</protein>